<keyword evidence="3 5" id="KW-1133">Transmembrane helix</keyword>
<dbReference type="EMBL" id="SJPI01000003">
    <property type="protein sequence ID" value="TWT49101.1"/>
    <property type="molecule type" value="Genomic_DNA"/>
</dbReference>
<dbReference type="InterPro" id="IPR050768">
    <property type="entry name" value="UPF0353/GerABKA_families"/>
</dbReference>
<evidence type="ECO:0000256" key="4">
    <source>
        <dbReference type="ARBA" id="ARBA00023136"/>
    </source>
</evidence>
<gene>
    <name evidence="7" type="ORF">Pla22_42930</name>
</gene>
<comment type="caution">
    <text evidence="7">The sequence shown here is derived from an EMBL/GenBank/DDBJ whole genome shotgun (WGS) entry which is preliminary data.</text>
</comment>
<evidence type="ECO:0000259" key="6">
    <source>
        <dbReference type="PROSITE" id="PS50234"/>
    </source>
</evidence>
<dbReference type="PANTHER" id="PTHR22550:SF5">
    <property type="entry name" value="LEUCINE ZIPPER PROTEIN 4"/>
    <property type="match status" value="1"/>
</dbReference>
<name>A0A5C5WG61_9BACT</name>
<evidence type="ECO:0000256" key="3">
    <source>
        <dbReference type="ARBA" id="ARBA00022989"/>
    </source>
</evidence>
<dbReference type="PANTHER" id="PTHR22550">
    <property type="entry name" value="SPORE GERMINATION PROTEIN"/>
    <property type="match status" value="1"/>
</dbReference>
<dbReference type="SUPFAM" id="SSF53300">
    <property type="entry name" value="vWA-like"/>
    <property type="match status" value="1"/>
</dbReference>
<proteinExistence type="predicted"/>
<feature type="transmembrane region" description="Helical" evidence="5">
    <location>
        <begin position="53"/>
        <end position="75"/>
    </location>
</feature>
<dbReference type="AlphaFoldDB" id="A0A5C5WG61"/>
<dbReference type="InterPro" id="IPR002035">
    <property type="entry name" value="VWF_A"/>
</dbReference>
<evidence type="ECO:0000313" key="8">
    <source>
        <dbReference type="Proteomes" id="UP000316598"/>
    </source>
</evidence>
<sequence length="336" mass="37660">MDNLQIGNEHFIPWFALLAVFFSLVLMAGFWRRKVSRRFAESNQWQRMFDQSASTWTTVASLLLLVSLAFSWIAALDIRWGRVSREVPQRGIEVIFALDVSRSMLAEDVAPNRLERAKQMIKDTVAEMAGDSVGLVIFAGESRQAIPMTSHYDDFRSRLDEISPIDISRGGSRLGDAIRSAEDGFLNSASSSRAIVLLTDGEDMESNPVQAAKTAKDEAGITVFTIGLGDMTKGARIPTQRDRYIEYQGEQVWSKLDGKVLEQMAEASGGAYIPAGTKQVNMADFYSLYLSSLEQDVLETRTVDNYEARFQWFVAPAIALLAISLWPRRSRQRQSH</sequence>
<feature type="transmembrane region" description="Helical" evidence="5">
    <location>
        <begin position="12"/>
        <end position="32"/>
    </location>
</feature>
<evidence type="ECO:0000256" key="2">
    <source>
        <dbReference type="ARBA" id="ARBA00022692"/>
    </source>
</evidence>
<keyword evidence="8" id="KW-1185">Reference proteome</keyword>
<evidence type="ECO:0000256" key="1">
    <source>
        <dbReference type="ARBA" id="ARBA00022475"/>
    </source>
</evidence>
<dbReference type="PROSITE" id="PS50234">
    <property type="entry name" value="VWFA"/>
    <property type="match status" value="1"/>
</dbReference>
<keyword evidence="2 5" id="KW-0812">Transmembrane</keyword>
<keyword evidence="1" id="KW-1003">Cell membrane</keyword>
<reference evidence="7 8" key="1">
    <citation type="submission" date="2019-02" db="EMBL/GenBank/DDBJ databases">
        <title>Deep-cultivation of Planctomycetes and their phenomic and genomic characterization uncovers novel biology.</title>
        <authorList>
            <person name="Wiegand S."/>
            <person name="Jogler M."/>
            <person name="Boedeker C."/>
            <person name="Pinto D."/>
            <person name="Vollmers J."/>
            <person name="Rivas-Marin E."/>
            <person name="Kohn T."/>
            <person name="Peeters S.H."/>
            <person name="Heuer A."/>
            <person name="Rast P."/>
            <person name="Oberbeckmann S."/>
            <person name="Bunk B."/>
            <person name="Jeske O."/>
            <person name="Meyerdierks A."/>
            <person name="Storesund J.E."/>
            <person name="Kallscheuer N."/>
            <person name="Luecker S."/>
            <person name="Lage O.M."/>
            <person name="Pohl T."/>
            <person name="Merkel B.J."/>
            <person name="Hornburger P."/>
            <person name="Mueller R.-W."/>
            <person name="Bruemmer F."/>
            <person name="Labrenz M."/>
            <person name="Spormann A.M."/>
            <person name="Op Den Camp H."/>
            <person name="Overmann J."/>
            <person name="Amann R."/>
            <person name="Jetten M.S.M."/>
            <person name="Mascher T."/>
            <person name="Medema M.H."/>
            <person name="Devos D.P."/>
            <person name="Kaster A.-K."/>
            <person name="Ovreas L."/>
            <person name="Rohde M."/>
            <person name="Galperin M.Y."/>
            <person name="Jogler C."/>
        </authorList>
    </citation>
    <scope>NUCLEOTIDE SEQUENCE [LARGE SCALE GENOMIC DNA]</scope>
    <source>
        <strain evidence="7 8">Pla22</strain>
    </source>
</reference>
<dbReference type="Gene3D" id="3.40.50.410">
    <property type="entry name" value="von Willebrand factor, type A domain"/>
    <property type="match status" value="1"/>
</dbReference>
<dbReference type="OrthoDB" id="9781333at2"/>
<accession>A0A5C5WG61</accession>
<dbReference type="Pfam" id="PF13519">
    <property type="entry name" value="VWA_2"/>
    <property type="match status" value="1"/>
</dbReference>
<keyword evidence="4 5" id="KW-0472">Membrane</keyword>
<dbReference type="SMART" id="SM00327">
    <property type="entry name" value="VWA"/>
    <property type="match status" value="1"/>
</dbReference>
<protein>
    <submittedName>
        <fullName evidence="7">von Willebrand factor type A domain protein</fullName>
    </submittedName>
</protein>
<dbReference type="Proteomes" id="UP000316598">
    <property type="component" value="Unassembled WGS sequence"/>
</dbReference>
<evidence type="ECO:0000313" key="7">
    <source>
        <dbReference type="EMBL" id="TWT49101.1"/>
    </source>
</evidence>
<feature type="domain" description="VWFA" evidence="6">
    <location>
        <begin position="93"/>
        <end position="297"/>
    </location>
</feature>
<organism evidence="7 8">
    <name type="scientific">Rubripirellula amarantea</name>
    <dbReference type="NCBI Taxonomy" id="2527999"/>
    <lineage>
        <taxon>Bacteria</taxon>
        <taxon>Pseudomonadati</taxon>
        <taxon>Planctomycetota</taxon>
        <taxon>Planctomycetia</taxon>
        <taxon>Pirellulales</taxon>
        <taxon>Pirellulaceae</taxon>
        <taxon>Rubripirellula</taxon>
    </lineage>
</organism>
<dbReference type="InterPro" id="IPR036465">
    <property type="entry name" value="vWFA_dom_sf"/>
</dbReference>
<dbReference type="RefSeq" id="WP_146516673.1">
    <property type="nucleotide sequence ID" value="NZ_SJPI01000003.1"/>
</dbReference>
<evidence type="ECO:0000256" key="5">
    <source>
        <dbReference type="SAM" id="Phobius"/>
    </source>
</evidence>